<accession>X1AGI2</accession>
<dbReference type="AlphaFoldDB" id="X1AGI2"/>
<sequence>MGNIGYFFPIFIVFCVIVIVVLGLLDKWLAPKSSYEKWLEEELRKNPDYINWLKTANNGRHYKLGLRILRKIKKGGKKS</sequence>
<keyword evidence="1" id="KW-0472">Membrane</keyword>
<dbReference type="EMBL" id="BART01000940">
    <property type="protein sequence ID" value="GAG59171.1"/>
    <property type="molecule type" value="Genomic_DNA"/>
</dbReference>
<proteinExistence type="predicted"/>
<keyword evidence="1" id="KW-0812">Transmembrane</keyword>
<protein>
    <submittedName>
        <fullName evidence="2">Uncharacterized protein</fullName>
    </submittedName>
</protein>
<gene>
    <name evidence="2" type="ORF">S01H4_03730</name>
</gene>
<keyword evidence="1" id="KW-1133">Transmembrane helix</keyword>
<feature type="transmembrane region" description="Helical" evidence="1">
    <location>
        <begin position="6"/>
        <end position="25"/>
    </location>
</feature>
<organism evidence="2">
    <name type="scientific">marine sediment metagenome</name>
    <dbReference type="NCBI Taxonomy" id="412755"/>
    <lineage>
        <taxon>unclassified sequences</taxon>
        <taxon>metagenomes</taxon>
        <taxon>ecological metagenomes</taxon>
    </lineage>
</organism>
<evidence type="ECO:0000313" key="2">
    <source>
        <dbReference type="EMBL" id="GAG59171.1"/>
    </source>
</evidence>
<comment type="caution">
    <text evidence="2">The sequence shown here is derived from an EMBL/GenBank/DDBJ whole genome shotgun (WGS) entry which is preliminary data.</text>
</comment>
<reference evidence="2" key="1">
    <citation type="journal article" date="2014" name="Front. Microbiol.">
        <title>High frequency of phylogenetically diverse reductive dehalogenase-homologous genes in deep subseafloor sedimentary metagenomes.</title>
        <authorList>
            <person name="Kawai M."/>
            <person name="Futagami T."/>
            <person name="Toyoda A."/>
            <person name="Takaki Y."/>
            <person name="Nishi S."/>
            <person name="Hori S."/>
            <person name="Arai W."/>
            <person name="Tsubouchi T."/>
            <person name="Morono Y."/>
            <person name="Uchiyama I."/>
            <person name="Ito T."/>
            <person name="Fujiyama A."/>
            <person name="Inagaki F."/>
            <person name="Takami H."/>
        </authorList>
    </citation>
    <scope>NUCLEOTIDE SEQUENCE</scope>
    <source>
        <strain evidence="2">Expedition CK06-06</strain>
    </source>
</reference>
<evidence type="ECO:0000256" key="1">
    <source>
        <dbReference type="SAM" id="Phobius"/>
    </source>
</evidence>
<name>X1AGI2_9ZZZZ</name>